<dbReference type="Gene3D" id="3.30.530.20">
    <property type="match status" value="1"/>
</dbReference>
<comment type="caution">
    <text evidence="1">The sequence shown here is derived from an EMBL/GenBank/DDBJ whole genome shotgun (WGS) entry which is preliminary data.</text>
</comment>
<dbReference type="AlphaFoldDB" id="A0A560WDZ9"/>
<accession>A0A560WDZ9</accession>
<dbReference type="InterPro" id="IPR019587">
    <property type="entry name" value="Polyketide_cyclase/dehydratase"/>
</dbReference>
<gene>
    <name evidence="1" type="ORF">FB557_1206</name>
</gene>
<protein>
    <submittedName>
        <fullName evidence="1">Polyketide cyclase/dehydrase/lipid transport protein</fullName>
    </submittedName>
</protein>
<sequence length="162" mass="18082">MVTVMRRFAFVDRWLLPARPGEVFEVLADVDGYPRWWPEVRSMRRIDDCRGTAVVRSRLPMNLHLQMTRETVDPDEGVLRVGIRGDLLGWAQWIVIDEGEGTAAVFTQEVEPAKRAWRAAASAAPVLGRHLLVRNHEAMMHSGRASLARYLRTGPAGPAGAG</sequence>
<dbReference type="InterPro" id="IPR023393">
    <property type="entry name" value="START-like_dom_sf"/>
</dbReference>
<dbReference type="Proteomes" id="UP000315628">
    <property type="component" value="Unassembled WGS sequence"/>
</dbReference>
<evidence type="ECO:0000313" key="1">
    <source>
        <dbReference type="EMBL" id="TWD15685.1"/>
    </source>
</evidence>
<name>A0A560WDZ9_9MICO</name>
<keyword evidence="2" id="KW-1185">Reference proteome</keyword>
<reference evidence="1 2" key="1">
    <citation type="submission" date="2019-06" db="EMBL/GenBank/DDBJ databases">
        <title>Sequencing the genomes of 1000 actinobacteria strains.</title>
        <authorList>
            <person name="Klenk H.-P."/>
        </authorList>
    </citation>
    <scope>NUCLEOTIDE SEQUENCE [LARGE SCALE GENOMIC DNA]</scope>
    <source>
        <strain evidence="1 2">DSM 18935</strain>
    </source>
</reference>
<evidence type="ECO:0000313" key="2">
    <source>
        <dbReference type="Proteomes" id="UP000315628"/>
    </source>
</evidence>
<dbReference type="Pfam" id="PF10604">
    <property type="entry name" value="Polyketide_cyc2"/>
    <property type="match status" value="1"/>
</dbReference>
<organism evidence="1 2">
    <name type="scientific">Marihabitans asiaticum</name>
    <dbReference type="NCBI Taxonomy" id="415218"/>
    <lineage>
        <taxon>Bacteria</taxon>
        <taxon>Bacillati</taxon>
        <taxon>Actinomycetota</taxon>
        <taxon>Actinomycetes</taxon>
        <taxon>Micrococcales</taxon>
        <taxon>Intrasporangiaceae</taxon>
        <taxon>Marihabitans</taxon>
    </lineage>
</organism>
<dbReference type="EMBL" id="VIUW01000002">
    <property type="protein sequence ID" value="TWD15685.1"/>
    <property type="molecule type" value="Genomic_DNA"/>
</dbReference>
<proteinExistence type="predicted"/>
<dbReference type="SUPFAM" id="SSF55961">
    <property type="entry name" value="Bet v1-like"/>
    <property type="match status" value="1"/>
</dbReference>